<organism evidence="3">
    <name type="scientific">Alcaligenes xylosoxydans xylosoxydans</name>
    <name type="common">Achromobacter xylosoxidans</name>
    <dbReference type="NCBI Taxonomy" id="85698"/>
    <lineage>
        <taxon>Bacteria</taxon>
        <taxon>Pseudomonadati</taxon>
        <taxon>Pseudomonadota</taxon>
        <taxon>Betaproteobacteria</taxon>
        <taxon>Burkholderiales</taxon>
        <taxon>Alcaligenaceae</taxon>
        <taxon>Achromobacter</taxon>
    </lineage>
</organism>
<sequence length="315" mass="33554">MTQASTAIPADVRERIIAAAADLFEQSGRQTMPTVDAVRRAARVDMNAASAVMKEWRRAQTAQAAPVAVAVPESVQQASSAAVATIWQQAQELANESLRSAQAAWETERAEQDAMRQELAEAFERQAGELEAAGAALAAEKAAAEKQAQELADVRQQLAEAVSRADKADARIAEIEHRAADLRGELDRAHADADRLRTENTEARQKAAAEIEAAHAATEAARAELVKVQAKAEAAEQGHAEQRKQAATEAHRAAERLTKTQGERDDATKAAAEAREHAAGLAGQLKAMQEQNAALLAAIKPQGEPKPKKTPPAKA</sequence>
<proteinExistence type="predicted"/>
<evidence type="ECO:0000256" key="1">
    <source>
        <dbReference type="SAM" id="MobiDB-lite"/>
    </source>
</evidence>
<name>A0A193PMH5_ALCXX</name>
<dbReference type="AlphaFoldDB" id="A0A193PMH5"/>
<evidence type="ECO:0000259" key="2">
    <source>
        <dbReference type="Pfam" id="PF11740"/>
    </source>
</evidence>
<dbReference type="RefSeq" id="WP_176453786.1">
    <property type="nucleotide sequence ID" value="NZ_LC155906.1"/>
</dbReference>
<protein>
    <submittedName>
        <fullName evidence="3">KfrA protein</fullName>
    </submittedName>
</protein>
<gene>
    <name evidence="3" type="primary">kfrA</name>
</gene>
<feature type="domain" description="KfrA N-terminal DNA-binding" evidence="2">
    <location>
        <begin position="14"/>
        <end position="126"/>
    </location>
</feature>
<dbReference type="InterPro" id="IPR021104">
    <property type="entry name" value="KfrA_DNA-bd_N"/>
</dbReference>
<keyword evidence="3" id="KW-0614">Plasmid</keyword>
<dbReference type="EMBL" id="LC155906">
    <property type="protein sequence ID" value="BAV17708.1"/>
    <property type="molecule type" value="Genomic_DNA"/>
</dbReference>
<reference evidence="3" key="1">
    <citation type="submission" date="2016-05" db="EMBL/GenBank/DDBJ databases">
        <title>Interspecies Dissemination of a Mobilizable Plasmid Harboring blaIMP-19: the Possibility of Horizontal Gene Transfer in a Single Patient.</title>
        <authorList>
            <person name="Yamamoto M."/>
            <person name="Matsumura Y."/>
            <person name="Gomi R."/>
            <person name="Matsuda T."/>
            <person name="Tanaka M."/>
            <person name="Nagao M."/>
            <person name="Takakura S."/>
            <person name="Uemoto S."/>
            <person name="Ichiyama S."/>
        </authorList>
    </citation>
    <scope>NUCLEOTIDE SEQUENCE</scope>
    <source>
        <strain evidence="3">KUN4507</strain>
        <plasmid evidence="3">pKUN4507_1</plasmid>
    </source>
</reference>
<geneLocation type="plasmid" evidence="3">
    <name>pKUN4507_1</name>
</geneLocation>
<evidence type="ECO:0000313" key="3">
    <source>
        <dbReference type="EMBL" id="BAV17708.1"/>
    </source>
</evidence>
<dbReference type="Pfam" id="PF11740">
    <property type="entry name" value="KfrA_N"/>
    <property type="match status" value="1"/>
</dbReference>
<feature type="region of interest" description="Disordered" evidence="1">
    <location>
        <begin position="233"/>
        <end position="278"/>
    </location>
</feature>
<accession>A0A193PMH5</accession>
<feature type="region of interest" description="Disordered" evidence="1">
    <location>
        <begin position="296"/>
        <end position="315"/>
    </location>
</feature>